<sequence length="198" mass="22753">MSNKYTEEQTQFLKDNVKGTSFKTLTEMFNEKFGTNKSARTISSFCGRNKLSNGLNTQFKKGHQSWNKGVKGVHAPGSEKGWFKKGNEPINTRPIGSTLVGKDGYLLVKIKDKGTRNEMWRPKHELIWEEANGPKPDKHVIIFADRNKRNFDLNNLILVKRSELLKLNRQHLIYDNPELTQVGLTIVKIQEKLQEVEV</sequence>
<proteinExistence type="predicted"/>
<gene>
    <name evidence="2" type="ORF">CD117_04200</name>
</gene>
<evidence type="ECO:0000313" key="3">
    <source>
        <dbReference type="Proteomes" id="UP000274792"/>
    </source>
</evidence>
<dbReference type="RefSeq" id="WP_126476835.1">
    <property type="nucleotide sequence ID" value="NZ_RXWV01000023.1"/>
</dbReference>
<dbReference type="EMBL" id="RXWV01000023">
    <property type="protein sequence ID" value="RTX73796.1"/>
    <property type="molecule type" value="Genomic_DNA"/>
</dbReference>
<dbReference type="Proteomes" id="UP000274792">
    <property type="component" value="Unassembled WGS sequence"/>
</dbReference>
<keyword evidence="2" id="KW-0255">Endonuclease</keyword>
<dbReference type="GO" id="GO:0004519">
    <property type="term" value="F:endonuclease activity"/>
    <property type="evidence" value="ECO:0007669"/>
    <property type="project" value="UniProtKB-KW"/>
</dbReference>
<dbReference type="AlphaFoldDB" id="A0AAJ4SIP9"/>
<reference evidence="2 3" key="1">
    <citation type="submission" date="2018-10" db="EMBL/GenBank/DDBJ databases">
        <title>A collection Staphylococci species genome sequencing.</title>
        <authorList>
            <person name="Cole K."/>
        </authorList>
    </citation>
    <scope>NUCLEOTIDE SEQUENCE [LARGE SCALE GENOMIC DNA]</scope>
    <source>
        <strain evidence="3">NCTC 12218</strain>
    </source>
</reference>
<dbReference type="Pfam" id="PF13392">
    <property type="entry name" value="HNH_3"/>
    <property type="match status" value="1"/>
</dbReference>
<dbReference type="Gene3D" id="3.90.75.20">
    <property type="match status" value="1"/>
</dbReference>
<dbReference type="InterPro" id="IPR044925">
    <property type="entry name" value="His-Me_finger_sf"/>
</dbReference>
<accession>A0AAJ4SIP9</accession>
<evidence type="ECO:0000313" key="2">
    <source>
        <dbReference type="EMBL" id="RTX73796.1"/>
    </source>
</evidence>
<keyword evidence="2" id="KW-0540">Nuclease</keyword>
<dbReference type="InterPro" id="IPR003615">
    <property type="entry name" value="HNH_nuc"/>
</dbReference>
<name>A0AAJ4SIP9_MAMSC</name>
<keyword evidence="2" id="KW-0378">Hydrolase</keyword>
<dbReference type="SUPFAM" id="SSF54060">
    <property type="entry name" value="His-Me finger endonucleases"/>
    <property type="match status" value="1"/>
</dbReference>
<comment type="caution">
    <text evidence="2">The sequence shown here is derived from an EMBL/GenBank/DDBJ whole genome shotgun (WGS) entry which is preliminary data.</text>
</comment>
<evidence type="ECO:0000259" key="1">
    <source>
        <dbReference type="Pfam" id="PF13392"/>
    </source>
</evidence>
<feature type="domain" description="HNH nuclease" evidence="1">
    <location>
        <begin position="122"/>
        <end position="164"/>
    </location>
</feature>
<protein>
    <submittedName>
        <fullName evidence="2">HNH endonuclease</fullName>
    </submittedName>
</protein>
<organism evidence="2 3">
    <name type="scientific">Mammaliicoccus sciuri</name>
    <name type="common">Staphylococcus sciuri</name>
    <dbReference type="NCBI Taxonomy" id="1296"/>
    <lineage>
        <taxon>Bacteria</taxon>
        <taxon>Bacillati</taxon>
        <taxon>Bacillota</taxon>
        <taxon>Bacilli</taxon>
        <taxon>Bacillales</taxon>
        <taxon>Staphylococcaceae</taxon>
        <taxon>Mammaliicoccus</taxon>
    </lineage>
</organism>